<evidence type="ECO:0000313" key="2">
    <source>
        <dbReference type="EMBL" id="MER2493512.1"/>
    </source>
</evidence>
<organism evidence="2 3">
    <name type="scientific">Catenovulum sediminis</name>
    <dbReference type="NCBI Taxonomy" id="1740262"/>
    <lineage>
        <taxon>Bacteria</taxon>
        <taxon>Pseudomonadati</taxon>
        <taxon>Pseudomonadota</taxon>
        <taxon>Gammaproteobacteria</taxon>
        <taxon>Alteromonadales</taxon>
        <taxon>Alteromonadaceae</taxon>
        <taxon>Catenovulum</taxon>
    </lineage>
</organism>
<comment type="caution">
    <text evidence="2">The sequence shown here is derived from an EMBL/GenBank/DDBJ whole genome shotgun (WGS) entry which is preliminary data.</text>
</comment>
<dbReference type="RefSeq" id="WP_350402656.1">
    <property type="nucleotide sequence ID" value="NZ_JBELOE010000265.1"/>
</dbReference>
<feature type="domain" description="Amine oxidase" evidence="1">
    <location>
        <begin position="10"/>
        <end position="299"/>
    </location>
</feature>
<name>A0ABV1RL90_9ALTE</name>
<dbReference type="Proteomes" id="UP001467690">
    <property type="component" value="Unassembled WGS sequence"/>
</dbReference>
<dbReference type="SUPFAM" id="SSF51905">
    <property type="entry name" value="FAD/NAD(P)-binding domain"/>
    <property type="match status" value="1"/>
</dbReference>
<sequence>MKIAVIGSGISGLIATWRLCNLHDVTLFEKNNVLGGHTATKEIEYNGQRLAIDTGFIVFNDWTYPSFNKFINTLGVEFQDTEMSFSVTNKQSGLEYNGNNLNSLFAQRRNLFKPSFYRFIGEILRFNKLGKRLLSQNSSQLDDTLGHFLKNNGFSDYFATHYILAMGAAIWSSGLPAMKDFPLRFFMRFFENHGLLNVQDRPQWKVIKGGSARYIDALYPLIKNSVKLKSEVSRVIRTASGVQVMVNGQLEHYDKVIFACHSDQVLSLLANPTAEEVSVLSDIPYKKNRVILHTDTTLLPKRKAAWAAWNYYLDDKQPDFATLTYNMNILQRLQSDTTFCVTLNQCELIQQEKIIGEYDYAHPVYSEKSLKAQQKRALINGFKHSYFCGAYWFNGFHEDGVRSALDVSQMLGAEPL</sequence>
<dbReference type="InterPro" id="IPR036188">
    <property type="entry name" value="FAD/NAD-bd_sf"/>
</dbReference>
<evidence type="ECO:0000313" key="3">
    <source>
        <dbReference type="Proteomes" id="UP001467690"/>
    </source>
</evidence>
<dbReference type="Gene3D" id="3.50.50.60">
    <property type="entry name" value="FAD/NAD(P)-binding domain"/>
    <property type="match status" value="1"/>
</dbReference>
<protein>
    <submittedName>
        <fullName evidence="2">FAD-dependent oxidoreductase</fullName>
    </submittedName>
</protein>
<gene>
    <name evidence="2" type="ORF">ABS311_16660</name>
</gene>
<dbReference type="InterPro" id="IPR002937">
    <property type="entry name" value="Amino_oxidase"/>
</dbReference>
<reference evidence="2 3" key="1">
    <citation type="submission" date="2024-06" db="EMBL/GenBank/DDBJ databases">
        <authorList>
            <person name="Chen R.Y."/>
        </authorList>
    </citation>
    <scope>NUCLEOTIDE SEQUENCE [LARGE SCALE GENOMIC DNA]</scope>
    <source>
        <strain evidence="2 3">D2</strain>
    </source>
</reference>
<keyword evidence="3" id="KW-1185">Reference proteome</keyword>
<dbReference type="PANTHER" id="PTHR42923:SF17">
    <property type="entry name" value="AMINE OXIDASE DOMAIN-CONTAINING PROTEIN"/>
    <property type="match status" value="1"/>
</dbReference>
<evidence type="ECO:0000259" key="1">
    <source>
        <dbReference type="Pfam" id="PF01593"/>
    </source>
</evidence>
<dbReference type="EMBL" id="JBELOE010000265">
    <property type="protein sequence ID" value="MER2493512.1"/>
    <property type="molecule type" value="Genomic_DNA"/>
</dbReference>
<dbReference type="Pfam" id="PF01593">
    <property type="entry name" value="Amino_oxidase"/>
    <property type="match status" value="1"/>
</dbReference>
<accession>A0ABV1RL90</accession>
<proteinExistence type="predicted"/>
<dbReference type="PANTHER" id="PTHR42923">
    <property type="entry name" value="PROTOPORPHYRINOGEN OXIDASE"/>
    <property type="match status" value="1"/>
</dbReference>
<dbReference type="InterPro" id="IPR050464">
    <property type="entry name" value="Zeta_carotene_desat/Oxidored"/>
</dbReference>